<reference evidence="1" key="2">
    <citation type="journal article" date="2015" name="Fish Shellfish Immunol.">
        <title>Early steps in the European eel (Anguilla anguilla)-Vibrio vulnificus interaction in the gills: Role of the RtxA13 toxin.</title>
        <authorList>
            <person name="Callol A."/>
            <person name="Pajuelo D."/>
            <person name="Ebbesson L."/>
            <person name="Teles M."/>
            <person name="MacKenzie S."/>
            <person name="Amaro C."/>
        </authorList>
    </citation>
    <scope>NUCLEOTIDE SEQUENCE</scope>
</reference>
<sequence length="50" mass="5726">MAAMSGMNERTAFQFPSIEVMLPVLVSSYSRNVASFWVTKEFVNMLKYCI</sequence>
<protein>
    <submittedName>
        <fullName evidence="1">Uncharacterized protein</fullName>
    </submittedName>
</protein>
<evidence type="ECO:0000313" key="1">
    <source>
        <dbReference type="EMBL" id="JAH09979.1"/>
    </source>
</evidence>
<dbReference type="EMBL" id="GBXM01098598">
    <property type="protein sequence ID" value="JAH09979.1"/>
    <property type="molecule type" value="Transcribed_RNA"/>
</dbReference>
<accession>A0A0E9PZR1</accession>
<reference evidence="1" key="1">
    <citation type="submission" date="2014-11" db="EMBL/GenBank/DDBJ databases">
        <authorList>
            <person name="Amaro Gonzalez C."/>
        </authorList>
    </citation>
    <scope>NUCLEOTIDE SEQUENCE</scope>
</reference>
<organism evidence="1">
    <name type="scientific">Anguilla anguilla</name>
    <name type="common">European freshwater eel</name>
    <name type="synonym">Muraena anguilla</name>
    <dbReference type="NCBI Taxonomy" id="7936"/>
    <lineage>
        <taxon>Eukaryota</taxon>
        <taxon>Metazoa</taxon>
        <taxon>Chordata</taxon>
        <taxon>Craniata</taxon>
        <taxon>Vertebrata</taxon>
        <taxon>Euteleostomi</taxon>
        <taxon>Actinopterygii</taxon>
        <taxon>Neopterygii</taxon>
        <taxon>Teleostei</taxon>
        <taxon>Anguilliformes</taxon>
        <taxon>Anguillidae</taxon>
        <taxon>Anguilla</taxon>
    </lineage>
</organism>
<name>A0A0E9PZR1_ANGAN</name>
<dbReference type="AlphaFoldDB" id="A0A0E9PZR1"/>
<proteinExistence type="predicted"/>